<dbReference type="Pfam" id="PF00528">
    <property type="entry name" value="BPD_transp_1"/>
    <property type="match status" value="1"/>
</dbReference>
<dbReference type="InterPro" id="IPR035906">
    <property type="entry name" value="MetI-like_sf"/>
</dbReference>
<dbReference type="Proteomes" id="UP000295718">
    <property type="component" value="Unassembled WGS sequence"/>
</dbReference>
<feature type="transmembrane region" description="Helical" evidence="7">
    <location>
        <begin position="15"/>
        <end position="36"/>
    </location>
</feature>
<gene>
    <name evidence="9" type="ORF">EDD76_103305</name>
</gene>
<dbReference type="AlphaFoldDB" id="A0A4R1R4C9"/>
<feature type="transmembrane region" description="Helical" evidence="7">
    <location>
        <begin position="109"/>
        <end position="130"/>
    </location>
</feature>
<evidence type="ECO:0000256" key="6">
    <source>
        <dbReference type="ARBA" id="ARBA00023136"/>
    </source>
</evidence>
<keyword evidence="3" id="KW-1003">Cell membrane</keyword>
<keyword evidence="6 7" id="KW-0472">Membrane</keyword>
<comment type="caution">
    <text evidence="9">The sequence shown here is derived from an EMBL/GenBank/DDBJ whole genome shotgun (WGS) entry which is preliminary data.</text>
</comment>
<evidence type="ECO:0000313" key="10">
    <source>
        <dbReference type="Proteomes" id="UP000295718"/>
    </source>
</evidence>
<name>A0A4R1R4C9_9FIRM</name>
<dbReference type="STRING" id="1469948.GCA_000732725_00756"/>
<accession>A0A4R1R4C9</accession>
<dbReference type="OrthoDB" id="42677at2"/>
<evidence type="ECO:0000256" key="1">
    <source>
        <dbReference type="ARBA" id="ARBA00004651"/>
    </source>
</evidence>
<evidence type="ECO:0000313" key="9">
    <source>
        <dbReference type="EMBL" id="TCL60112.1"/>
    </source>
</evidence>
<evidence type="ECO:0000256" key="5">
    <source>
        <dbReference type="ARBA" id="ARBA00022989"/>
    </source>
</evidence>
<keyword evidence="4 7" id="KW-0812">Transmembrane</keyword>
<dbReference type="SUPFAM" id="SSF161098">
    <property type="entry name" value="MetI-like"/>
    <property type="match status" value="1"/>
</dbReference>
<dbReference type="PANTHER" id="PTHR43744">
    <property type="entry name" value="ABC TRANSPORTER PERMEASE PROTEIN MG189-RELATED-RELATED"/>
    <property type="match status" value="1"/>
</dbReference>
<keyword evidence="5 7" id="KW-1133">Transmembrane helix</keyword>
<feature type="domain" description="ABC transmembrane type-1" evidence="8">
    <location>
        <begin position="74"/>
        <end position="265"/>
    </location>
</feature>
<dbReference type="GO" id="GO:0005886">
    <property type="term" value="C:plasma membrane"/>
    <property type="evidence" value="ECO:0007669"/>
    <property type="project" value="UniProtKB-SubCell"/>
</dbReference>
<dbReference type="CDD" id="cd06261">
    <property type="entry name" value="TM_PBP2"/>
    <property type="match status" value="1"/>
</dbReference>
<evidence type="ECO:0000256" key="3">
    <source>
        <dbReference type="ARBA" id="ARBA00022475"/>
    </source>
</evidence>
<protein>
    <submittedName>
        <fullName evidence="9">Raffinose/stachyose/melibiose transport system permease protein</fullName>
    </submittedName>
</protein>
<evidence type="ECO:0000256" key="7">
    <source>
        <dbReference type="RuleBase" id="RU363032"/>
    </source>
</evidence>
<dbReference type="GO" id="GO:0055085">
    <property type="term" value="P:transmembrane transport"/>
    <property type="evidence" value="ECO:0007669"/>
    <property type="project" value="InterPro"/>
</dbReference>
<dbReference type="InterPro" id="IPR000515">
    <property type="entry name" value="MetI-like"/>
</dbReference>
<reference evidence="9 10" key="1">
    <citation type="submission" date="2019-03" db="EMBL/GenBank/DDBJ databases">
        <title>Genomic Encyclopedia of Type Strains, Phase IV (KMG-IV): sequencing the most valuable type-strain genomes for metagenomic binning, comparative biology and taxonomic classification.</title>
        <authorList>
            <person name="Goeker M."/>
        </authorList>
    </citation>
    <scope>NUCLEOTIDE SEQUENCE [LARGE SCALE GENOMIC DNA]</scope>
    <source>
        <strain evidence="9 10">DSM 100556</strain>
    </source>
</reference>
<feature type="transmembrane region" description="Helical" evidence="7">
    <location>
        <begin position="71"/>
        <end position="97"/>
    </location>
</feature>
<feature type="transmembrane region" description="Helical" evidence="7">
    <location>
        <begin position="244"/>
        <end position="265"/>
    </location>
</feature>
<dbReference type="RefSeq" id="WP_031389513.1">
    <property type="nucleotide sequence ID" value="NZ_JPNB01000001.1"/>
</dbReference>
<dbReference type="PROSITE" id="PS50928">
    <property type="entry name" value="ABC_TM1"/>
    <property type="match status" value="1"/>
</dbReference>
<proteinExistence type="inferred from homology"/>
<feature type="transmembrane region" description="Helical" evidence="7">
    <location>
        <begin position="186"/>
        <end position="211"/>
    </location>
</feature>
<evidence type="ECO:0000259" key="8">
    <source>
        <dbReference type="PROSITE" id="PS50928"/>
    </source>
</evidence>
<comment type="subcellular location">
    <subcellularLocation>
        <location evidence="1 7">Cell membrane</location>
        <topology evidence="1 7">Multi-pass membrane protein</topology>
    </subcellularLocation>
</comment>
<keyword evidence="2 7" id="KW-0813">Transport</keyword>
<dbReference type="Gene3D" id="1.10.3720.10">
    <property type="entry name" value="MetI-like"/>
    <property type="match status" value="1"/>
</dbReference>
<feature type="transmembrane region" description="Helical" evidence="7">
    <location>
        <begin position="142"/>
        <end position="165"/>
    </location>
</feature>
<organism evidence="9 10">
    <name type="scientific">Kineothrix alysoides</name>
    <dbReference type="NCBI Taxonomy" id="1469948"/>
    <lineage>
        <taxon>Bacteria</taxon>
        <taxon>Bacillati</taxon>
        <taxon>Bacillota</taxon>
        <taxon>Clostridia</taxon>
        <taxon>Lachnospirales</taxon>
        <taxon>Lachnospiraceae</taxon>
        <taxon>Kineothrix</taxon>
    </lineage>
</organism>
<dbReference type="PANTHER" id="PTHR43744:SF8">
    <property type="entry name" value="SN-GLYCEROL-3-PHOSPHATE TRANSPORT SYSTEM PERMEASE PROTEIN UGPE"/>
    <property type="match status" value="1"/>
</dbReference>
<evidence type="ECO:0000256" key="2">
    <source>
        <dbReference type="ARBA" id="ARBA00022448"/>
    </source>
</evidence>
<comment type="similarity">
    <text evidence="7">Belongs to the binding-protein-dependent transport system permease family.</text>
</comment>
<keyword evidence="10" id="KW-1185">Reference proteome</keyword>
<dbReference type="EMBL" id="SLUO01000003">
    <property type="protein sequence ID" value="TCL60112.1"/>
    <property type="molecule type" value="Genomic_DNA"/>
</dbReference>
<evidence type="ECO:0000256" key="4">
    <source>
        <dbReference type="ARBA" id="ARBA00022692"/>
    </source>
</evidence>
<sequence>MEIPGKTLAAAKKSIIYIILSIWAFTTIFPFVWLIINSLKPSREILSSSFTLPAAPNFDNYINAFNKQNILVAYANSLIISGVTMIMVLLFASLVAYGLTRFEFKGKKIVISLIIGSLMFPAFATIIPVFRMVVQMHLVNKHFGVIIPQVASNLSFAVIVLMGFMRDLPIEVEESAFIDGAGVSKIFFSMILPLSRPALASVAIFVFLWSYNDLFTQMIVLRNRNMFPVCALLNEISSRYGTDFGLMAASVVLVVIPILIVYIFMQKNIIKGLTSGAIKG</sequence>